<feature type="non-terminal residue" evidence="1">
    <location>
        <position position="296"/>
    </location>
</feature>
<reference evidence="1 2" key="1">
    <citation type="journal article" date="2016" name="Genome Biol. Evol.">
        <title>Draft genome sequence of an aflatoxigenic Aspergillus species, A. bombycis.</title>
        <authorList>
            <person name="Moore G.G."/>
            <person name="Mack B.M."/>
            <person name="Beltz S.B."/>
            <person name="Gilbert M.K."/>
        </authorList>
    </citation>
    <scope>NUCLEOTIDE SEQUENCE [LARGE SCALE GENOMIC DNA]</scope>
    <source>
        <strain evidence="2">NRRL 26010</strain>
    </source>
</reference>
<evidence type="ECO:0000313" key="1">
    <source>
        <dbReference type="EMBL" id="OGM48694.1"/>
    </source>
</evidence>
<dbReference type="STRING" id="109264.A0A1F8AAE4"/>
<comment type="caution">
    <text evidence="1">The sequence shown here is derived from an EMBL/GenBank/DDBJ whole genome shotgun (WGS) entry which is preliminary data.</text>
</comment>
<proteinExistence type="predicted"/>
<dbReference type="OrthoDB" id="5212373at2759"/>
<accession>A0A1F8AAE4</accession>
<keyword evidence="2" id="KW-1185">Reference proteome</keyword>
<name>A0A1F8AAE4_9EURO</name>
<dbReference type="AlphaFoldDB" id="A0A1F8AAE4"/>
<evidence type="ECO:0000313" key="2">
    <source>
        <dbReference type="Proteomes" id="UP000179179"/>
    </source>
</evidence>
<dbReference type="RefSeq" id="XP_022392411.1">
    <property type="nucleotide sequence ID" value="XM_022529072.1"/>
</dbReference>
<sequence>MSVPSLTVSSNNFPCAAALVNVSRPPHGTFECHARYSPPRDFTQALYIPRHDSMTSHLPIYNVAESYRDCIRDTVFGSYLHSVKLSYMDKPRGDDMNARVEYLVDASKTEEEAVELQVQRRSLSQSDDVKANALIATGSAEFFLVTDQGEHASGPMTASFPIEPSVRGEYRIPHPYFTWRLPGHKEKPGKLVQWQVHPGPNSLFRYTLVNLDEPEILAIYIHVGIVVWLPTDFSEGVLLLPESGGQEQEAVVIASLLAMLQRLREEKSMRPIRDSSTSNLARSLFPNCACINHTAE</sequence>
<dbReference type="GeneID" id="34445332"/>
<protein>
    <submittedName>
        <fullName evidence="1">Uncharacterized protein</fullName>
    </submittedName>
</protein>
<organism evidence="1 2">
    <name type="scientific">Aspergillus bombycis</name>
    <dbReference type="NCBI Taxonomy" id="109264"/>
    <lineage>
        <taxon>Eukaryota</taxon>
        <taxon>Fungi</taxon>
        <taxon>Dikarya</taxon>
        <taxon>Ascomycota</taxon>
        <taxon>Pezizomycotina</taxon>
        <taxon>Eurotiomycetes</taxon>
        <taxon>Eurotiomycetidae</taxon>
        <taxon>Eurotiales</taxon>
        <taxon>Aspergillaceae</taxon>
        <taxon>Aspergillus</taxon>
    </lineage>
</organism>
<dbReference type="Proteomes" id="UP000179179">
    <property type="component" value="Unassembled WGS sequence"/>
</dbReference>
<dbReference type="EMBL" id="LYCR01000014">
    <property type="protein sequence ID" value="OGM48694.1"/>
    <property type="molecule type" value="Genomic_DNA"/>
</dbReference>
<gene>
    <name evidence="1" type="ORF">ABOM_001942</name>
</gene>